<evidence type="ECO:0000313" key="8">
    <source>
        <dbReference type="Proteomes" id="UP000319771"/>
    </source>
</evidence>
<dbReference type="PROSITE" id="PS51006">
    <property type="entry name" value="PABS_2"/>
    <property type="match status" value="1"/>
</dbReference>
<dbReference type="InterPro" id="IPR029063">
    <property type="entry name" value="SAM-dependent_MTases_sf"/>
</dbReference>
<dbReference type="PANTHER" id="PTHR11558">
    <property type="entry name" value="SPERMIDINE/SPERMINE SYNTHASE"/>
    <property type="match status" value="1"/>
</dbReference>
<feature type="transmembrane region" description="Helical" evidence="5">
    <location>
        <begin position="186"/>
        <end position="207"/>
    </location>
</feature>
<dbReference type="InterPro" id="IPR030374">
    <property type="entry name" value="PABS"/>
</dbReference>
<comment type="caution">
    <text evidence="7">The sequence shown here is derived from an EMBL/GenBank/DDBJ whole genome shotgun (WGS) entry which is preliminary data.</text>
</comment>
<evidence type="ECO:0000256" key="4">
    <source>
        <dbReference type="PROSITE-ProRule" id="PRU00354"/>
    </source>
</evidence>
<dbReference type="SUPFAM" id="SSF53335">
    <property type="entry name" value="S-adenosyl-L-methionine-dependent methyltransferases"/>
    <property type="match status" value="1"/>
</dbReference>
<dbReference type="CDD" id="cd02440">
    <property type="entry name" value="AdoMet_MTases"/>
    <property type="match status" value="1"/>
</dbReference>
<dbReference type="EMBL" id="VBPB01000299">
    <property type="protein sequence ID" value="TMQ69556.1"/>
    <property type="molecule type" value="Genomic_DNA"/>
</dbReference>
<evidence type="ECO:0000256" key="2">
    <source>
        <dbReference type="ARBA" id="ARBA00022679"/>
    </source>
</evidence>
<organism evidence="7 8">
    <name type="scientific">Eiseniibacteriota bacterium</name>
    <dbReference type="NCBI Taxonomy" id="2212470"/>
    <lineage>
        <taxon>Bacteria</taxon>
        <taxon>Candidatus Eiseniibacteriota</taxon>
    </lineage>
</organism>
<dbReference type="Gene3D" id="3.40.50.150">
    <property type="entry name" value="Vaccinia Virus protein VP39"/>
    <property type="match status" value="1"/>
</dbReference>
<feature type="transmembrane region" description="Helical" evidence="5">
    <location>
        <begin position="245"/>
        <end position="263"/>
    </location>
</feature>
<feature type="transmembrane region" description="Helical" evidence="5">
    <location>
        <begin position="34"/>
        <end position="59"/>
    </location>
</feature>
<dbReference type="NCBIfam" id="NF037959">
    <property type="entry name" value="MFS_SpdSyn"/>
    <property type="match status" value="1"/>
</dbReference>
<feature type="transmembrane region" description="Helical" evidence="5">
    <location>
        <begin position="153"/>
        <end position="174"/>
    </location>
</feature>
<feature type="domain" description="PABS" evidence="6">
    <location>
        <begin position="278"/>
        <end position="522"/>
    </location>
</feature>
<proteinExistence type="inferred from homology"/>
<dbReference type="PANTHER" id="PTHR11558:SF11">
    <property type="entry name" value="SPERMIDINE SYNTHASE"/>
    <property type="match status" value="1"/>
</dbReference>
<gene>
    <name evidence="7" type="ORF">E6K81_14680</name>
</gene>
<evidence type="ECO:0000256" key="5">
    <source>
        <dbReference type="SAM" id="Phobius"/>
    </source>
</evidence>
<dbReference type="InterPro" id="IPR001045">
    <property type="entry name" value="Spermi_synthase"/>
</dbReference>
<feature type="transmembrane region" description="Helical" evidence="5">
    <location>
        <begin position="219"/>
        <end position="238"/>
    </location>
</feature>
<reference evidence="7 8" key="1">
    <citation type="journal article" date="2019" name="Nat. Microbiol.">
        <title>Mediterranean grassland soil C-N compound turnover is dependent on rainfall and depth, and is mediated by genomically divergent microorganisms.</title>
        <authorList>
            <person name="Diamond S."/>
            <person name="Andeer P.F."/>
            <person name="Li Z."/>
            <person name="Crits-Christoph A."/>
            <person name="Burstein D."/>
            <person name="Anantharaman K."/>
            <person name="Lane K.R."/>
            <person name="Thomas B.C."/>
            <person name="Pan C."/>
            <person name="Northen T.R."/>
            <person name="Banfield J.F."/>
        </authorList>
    </citation>
    <scope>NUCLEOTIDE SEQUENCE [LARGE SCALE GENOMIC DNA]</scope>
    <source>
        <strain evidence="7">WS_11</strain>
    </source>
</reference>
<dbReference type="AlphaFoldDB" id="A0A538U0X2"/>
<dbReference type="Proteomes" id="UP000319771">
    <property type="component" value="Unassembled WGS sequence"/>
</dbReference>
<name>A0A538U0X2_UNCEI</name>
<evidence type="ECO:0000256" key="3">
    <source>
        <dbReference type="ARBA" id="ARBA00023115"/>
    </source>
</evidence>
<accession>A0A538U0X2</accession>
<dbReference type="GO" id="GO:0004766">
    <property type="term" value="F:spermidine synthase activity"/>
    <property type="evidence" value="ECO:0007669"/>
    <property type="project" value="TreeGrafter"/>
</dbReference>
<evidence type="ECO:0000256" key="1">
    <source>
        <dbReference type="ARBA" id="ARBA00007867"/>
    </source>
</evidence>
<evidence type="ECO:0000313" key="7">
    <source>
        <dbReference type="EMBL" id="TMQ69556.1"/>
    </source>
</evidence>
<dbReference type="Pfam" id="PF01564">
    <property type="entry name" value="Spermine_synth"/>
    <property type="match status" value="1"/>
</dbReference>
<keyword evidence="2 4" id="KW-0808">Transferase</keyword>
<keyword evidence="5" id="KW-1133">Transmembrane helix</keyword>
<comment type="similarity">
    <text evidence="1">Belongs to the spermidine/spermine synthase family.</text>
</comment>
<keyword evidence="5" id="KW-0472">Membrane</keyword>
<evidence type="ECO:0000259" key="6">
    <source>
        <dbReference type="PROSITE" id="PS51006"/>
    </source>
</evidence>
<protein>
    <recommendedName>
        <fullName evidence="6">PABS domain-containing protein</fullName>
    </recommendedName>
</protein>
<dbReference type="GO" id="GO:0005829">
    <property type="term" value="C:cytosol"/>
    <property type="evidence" value="ECO:0007669"/>
    <property type="project" value="TreeGrafter"/>
</dbReference>
<keyword evidence="3 4" id="KW-0620">Polyamine biosynthesis</keyword>
<feature type="active site" description="Proton acceptor" evidence="4">
    <location>
        <position position="433"/>
    </location>
</feature>
<dbReference type="GO" id="GO:0008295">
    <property type="term" value="P:spermidine biosynthetic process"/>
    <property type="evidence" value="ECO:0007669"/>
    <property type="project" value="TreeGrafter"/>
</dbReference>
<feature type="transmembrane region" description="Helical" evidence="5">
    <location>
        <begin position="71"/>
        <end position="96"/>
    </location>
</feature>
<sequence length="629" mass="68054">MTFLPPPSSPWSSTSRSVRVASGSRGAHPGQLQAAIPFTVTYVVIGISGLCALGAEVVWTRLLSLLLGATVYTFSIILAVFLFGLGIGSALGAALARSSRNPVRHLGISQLLLAPAVAWSAYMIHGSLPYWPIAPSLTQSPWISFQLDLMRCVWAILPATLLWGASFPLALAAAAGGRRASGRLVAAVYVANTAGAIVGALAFTFWLTPGFGSQDAQRILIVLSALAGVITLAIRAWPPWKSARHAAAAVALALAAILVLRLVDGVPPLPGALVALGRSLAFRLGVRNPQTGERYQPNILYVGEGMNESVAVSGNGRVRLFHVSGKIEASTSPKDMRLQRMLAEVPALIHPRPRSVLIVGFGAGVTAGSFVPYPSIERIVVCELEPLVPQRVSQYFREENFDVVSDPRVQIVYDDARHYMLTSRERFDVITSDPIHPWVRGSAALYSQDYFEMVRRHLNPGGVVSQWVPLYQSSDSTIRGELATFFSVFPTGTIWANNERGQGYDLVLVGTNGPATIDLGQVEARLRSPDYARVLGSLEGVGFKSSLELFSAYAGRNADLGSWLAGAEINRDRRLWLQYRAGLESYTEQEVDIYAQLARFRRFPDDLFVGSDSLKRAFMGSAGQPPRTP</sequence>
<keyword evidence="5" id="KW-0812">Transmembrane</keyword>